<gene>
    <name evidence="1" type="ORF">S06H3_46482</name>
</gene>
<comment type="caution">
    <text evidence="1">The sequence shown here is derived from an EMBL/GenBank/DDBJ whole genome shotgun (WGS) entry which is preliminary data.</text>
</comment>
<dbReference type="AlphaFoldDB" id="X1NCB1"/>
<accession>X1NCB1</accession>
<proteinExistence type="predicted"/>
<evidence type="ECO:0000313" key="1">
    <source>
        <dbReference type="EMBL" id="GAI41268.1"/>
    </source>
</evidence>
<feature type="non-terminal residue" evidence="1">
    <location>
        <position position="56"/>
    </location>
</feature>
<organism evidence="1">
    <name type="scientific">marine sediment metagenome</name>
    <dbReference type="NCBI Taxonomy" id="412755"/>
    <lineage>
        <taxon>unclassified sequences</taxon>
        <taxon>metagenomes</taxon>
        <taxon>ecological metagenomes</taxon>
    </lineage>
</organism>
<sequence length="56" mass="6436">MTSIAAIHASEPGGFFKCPFKWLCREQQITPTIVPTRKRDTGTVLHKIINNYYKNI</sequence>
<reference evidence="1" key="1">
    <citation type="journal article" date="2014" name="Front. Microbiol.">
        <title>High frequency of phylogenetically diverse reductive dehalogenase-homologous genes in deep subseafloor sedimentary metagenomes.</title>
        <authorList>
            <person name="Kawai M."/>
            <person name="Futagami T."/>
            <person name="Toyoda A."/>
            <person name="Takaki Y."/>
            <person name="Nishi S."/>
            <person name="Hori S."/>
            <person name="Arai W."/>
            <person name="Tsubouchi T."/>
            <person name="Morono Y."/>
            <person name="Uchiyama I."/>
            <person name="Ito T."/>
            <person name="Fujiyama A."/>
            <person name="Inagaki F."/>
            <person name="Takami H."/>
        </authorList>
    </citation>
    <scope>NUCLEOTIDE SEQUENCE</scope>
    <source>
        <strain evidence="1">Expedition CK06-06</strain>
    </source>
</reference>
<protein>
    <submittedName>
        <fullName evidence="1">Uncharacterized protein</fullName>
    </submittedName>
</protein>
<name>X1NCB1_9ZZZZ</name>
<dbReference type="EMBL" id="BARV01029111">
    <property type="protein sequence ID" value="GAI41268.1"/>
    <property type="molecule type" value="Genomic_DNA"/>
</dbReference>